<dbReference type="Proteomes" id="UP000192906">
    <property type="component" value="Unassembled WGS sequence"/>
</dbReference>
<feature type="region of interest" description="Disordered" evidence="1">
    <location>
        <begin position="187"/>
        <end position="213"/>
    </location>
</feature>
<proteinExistence type="predicted"/>
<feature type="signal peptide" evidence="2">
    <location>
        <begin position="1"/>
        <end position="22"/>
    </location>
</feature>
<evidence type="ECO:0000313" key="3">
    <source>
        <dbReference type="EMBL" id="SMF20692.1"/>
    </source>
</evidence>
<evidence type="ECO:0000313" key="4">
    <source>
        <dbReference type="Proteomes" id="UP000192906"/>
    </source>
</evidence>
<dbReference type="RefSeq" id="WP_085102251.1">
    <property type="nucleotide sequence ID" value="NZ_FWZU01000003.1"/>
</dbReference>
<feature type="chain" id="PRO_5012191644" description="FlgO domain-containing protein" evidence="2">
    <location>
        <begin position="23"/>
        <end position="225"/>
    </location>
</feature>
<name>A0A1X7DSV1_9BACT</name>
<keyword evidence="2" id="KW-0732">Signal</keyword>
<sequence>MKGKKFIIVLTAVILMSASACAKQQQDTINYIGERPTTGPFFAEDETPLIEINYHAGDKIASQLDEVLPLGSPITVTVFRLRGSTLKTDFAQIATEQVASRLAQKGYAIVADNSRFSMKAASEGVEPPEKCVLAGSYTVGPELIYMTAAISTIDDGEILGSWDWTVPLNGQTKSLLPNAEDIDITPMVNTSGPLSNQDKDMNSFQPSYSQQPDRILPGFEQNILN</sequence>
<keyword evidence="4" id="KW-1185">Reference proteome</keyword>
<gene>
    <name evidence="3" type="ORF">SAMN06295933_2283</name>
</gene>
<evidence type="ECO:0000256" key="1">
    <source>
        <dbReference type="SAM" id="MobiDB-lite"/>
    </source>
</evidence>
<organism evidence="3 4">
    <name type="scientific">Desulfovibrio gilichinskyi</name>
    <dbReference type="NCBI Taxonomy" id="1519643"/>
    <lineage>
        <taxon>Bacteria</taxon>
        <taxon>Pseudomonadati</taxon>
        <taxon>Thermodesulfobacteriota</taxon>
        <taxon>Desulfovibrionia</taxon>
        <taxon>Desulfovibrionales</taxon>
        <taxon>Desulfovibrionaceae</taxon>
        <taxon>Desulfovibrio</taxon>
    </lineage>
</organism>
<dbReference type="AlphaFoldDB" id="A0A1X7DSV1"/>
<dbReference type="PROSITE" id="PS51257">
    <property type="entry name" value="PROKAR_LIPOPROTEIN"/>
    <property type="match status" value="1"/>
</dbReference>
<dbReference type="STRING" id="1519643.SAMN06295933_2283"/>
<reference evidence="4" key="1">
    <citation type="submission" date="2017-04" db="EMBL/GenBank/DDBJ databases">
        <authorList>
            <person name="Varghese N."/>
            <person name="Submissions S."/>
        </authorList>
    </citation>
    <scope>NUCLEOTIDE SEQUENCE [LARGE SCALE GENOMIC DNA]</scope>
    <source>
        <strain evidence="4">K3S</strain>
    </source>
</reference>
<feature type="compositionally biased region" description="Polar residues" evidence="1">
    <location>
        <begin position="187"/>
        <end position="212"/>
    </location>
</feature>
<accession>A0A1X7DSV1</accession>
<dbReference type="OrthoDB" id="5451319at2"/>
<dbReference type="EMBL" id="FWZU01000003">
    <property type="protein sequence ID" value="SMF20692.1"/>
    <property type="molecule type" value="Genomic_DNA"/>
</dbReference>
<protein>
    <recommendedName>
        <fullName evidence="5">FlgO domain-containing protein</fullName>
    </recommendedName>
</protein>
<evidence type="ECO:0008006" key="5">
    <source>
        <dbReference type="Google" id="ProtNLM"/>
    </source>
</evidence>
<evidence type="ECO:0000256" key="2">
    <source>
        <dbReference type="SAM" id="SignalP"/>
    </source>
</evidence>